<comment type="caution">
    <text evidence="3">The sequence shown here is derived from an EMBL/GenBank/DDBJ whole genome shotgun (WGS) entry which is preliminary data.</text>
</comment>
<evidence type="ECO:0000313" key="3">
    <source>
        <dbReference type="EMBL" id="OPJ84178.1"/>
    </source>
</evidence>
<organism evidence="3 4">
    <name type="scientific">Patagioenas fasciata monilis</name>
    <dbReference type="NCBI Taxonomy" id="372326"/>
    <lineage>
        <taxon>Eukaryota</taxon>
        <taxon>Metazoa</taxon>
        <taxon>Chordata</taxon>
        <taxon>Craniata</taxon>
        <taxon>Vertebrata</taxon>
        <taxon>Euteleostomi</taxon>
        <taxon>Archelosauria</taxon>
        <taxon>Archosauria</taxon>
        <taxon>Dinosauria</taxon>
        <taxon>Saurischia</taxon>
        <taxon>Theropoda</taxon>
        <taxon>Coelurosauria</taxon>
        <taxon>Aves</taxon>
        <taxon>Neognathae</taxon>
        <taxon>Neoaves</taxon>
        <taxon>Columbimorphae</taxon>
        <taxon>Columbiformes</taxon>
        <taxon>Columbidae</taxon>
        <taxon>Patagioenas</taxon>
    </lineage>
</organism>
<accession>A0A1V4KID1</accession>
<proteinExistence type="predicted"/>
<name>A0A1V4KID1_PATFA</name>
<gene>
    <name evidence="3" type="ORF">AV530_015658</name>
</gene>
<feature type="transmembrane region" description="Helical" evidence="2">
    <location>
        <begin position="12"/>
        <end position="29"/>
    </location>
</feature>
<evidence type="ECO:0000256" key="1">
    <source>
        <dbReference type="SAM" id="MobiDB-lite"/>
    </source>
</evidence>
<protein>
    <submittedName>
        <fullName evidence="3">Uncharacterized protein</fullName>
    </submittedName>
</protein>
<keyword evidence="4" id="KW-1185">Reference proteome</keyword>
<evidence type="ECO:0000313" key="4">
    <source>
        <dbReference type="Proteomes" id="UP000190648"/>
    </source>
</evidence>
<dbReference type="EMBL" id="LSYS01003057">
    <property type="protein sequence ID" value="OPJ84178.1"/>
    <property type="molecule type" value="Genomic_DNA"/>
</dbReference>
<feature type="region of interest" description="Disordered" evidence="1">
    <location>
        <begin position="113"/>
        <end position="165"/>
    </location>
</feature>
<dbReference type="AlphaFoldDB" id="A0A1V4KID1"/>
<dbReference type="Proteomes" id="UP000190648">
    <property type="component" value="Unassembled WGS sequence"/>
</dbReference>
<keyword evidence="2" id="KW-0812">Transmembrane</keyword>
<keyword evidence="2" id="KW-1133">Transmembrane helix</keyword>
<feature type="compositionally biased region" description="Polar residues" evidence="1">
    <location>
        <begin position="118"/>
        <end position="133"/>
    </location>
</feature>
<evidence type="ECO:0000256" key="2">
    <source>
        <dbReference type="SAM" id="Phobius"/>
    </source>
</evidence>
<keyword evidence="2" id="KW-0472">Membrane</keyword>
<reference evidence="3 4" key="1">
    <citation type="submission" date="2016-02" db="EMBL/GenBank/DDBJ databases">
        <title>Band-tailed pigeon sequencing and assembly.</title>
        <authorList>
            <person name="Soares A.E."/>
            <person name="Novak B.J."/>
            <person name="Rice E.S."/>
            <person name="O'Connell B."/>
            <person name="Chang D."/>
            <person name="Weber S."/>
            <person name="Shapiro B."/>
        </authorList>
    </citation>
    <scope>NUCLEOTIDE SEQUENCE [LARGE SCALE GENOMIC DNA]</scope>
    <source>
        <strain evidence="3">BTP2013</strain>
        <tissue evidence="3">Blood</tissue>
    </source>
</reference>
<sequence length="189" mass="20746">MRLFSFSVKTPLLLWVAGLLWLSYIKVLLQNRMRGTGSLQPVSAPTGLALPHHSSVKAELTPLQVLTFSLAFSSWGHPENKRKSMDDSTDMGEICYLVVTSTLAGSKRAKMPGLSNCHGPNQQSWDSRASLSWQGRGKKRQAAHVKALGPEDRNHRNSRAAHPGQISPLLLPEGCVTGRYGFIVLMLMA</sequence>